<dbReference type="Proteomes" id="UP000695007">
    <property type="component" value="Unplaced"/>
</dbReference>
<dbReference type="GO" id="GO:0004034">
    <property type="term" value="F:aldose 1-epimerase activity"/>
    <property type="evidence" value="ECO:0007669"/>
    <property type="project" value="UniProtKB-EC"/>
</dbReference>
<dbReference type="RefSeq" id="XP_011497243.1">
    <property type="nucleotide sequence ID" value="XM_011498941.1"/>
</dbReference>
<comment type="function">
    <text evidence="5">Mutarotase that catalyzes the interconversion of beta-D-galactose and alpha-D-galactose during galactose metabolism. Beta-D-galactose is metabolized in the liver into glucose 1-phosphate, the primary metabolic fuel, by the action of four enzymes that constitute the Leloir pathway: GALM, GALK1 (galactokinase), GALT (galactose-1-phosphate uridylyltransferase) and GALE (UDP-galactose-4'-epimerase). Involved in the maintenance of the equilibrium between the beta- and alpha-anomers of galactose, therefore ensuring a sufficient supply of the alpha-anomer for GALK1. Also active on D-glucose although shows a preference for galactose over glucose.</text>
</comment>
<dbReference type="AlphaFoldDB" id="A0AAJ6YFR3"/>
<evidence type="ECO:0000256" key="2">
    <source>
        <dbReference type="ARBA" id="ARBA00004947"/>
    </source>
</evidence>
<dbReference type="SUPFAM" id="SSF74650">
    <property type="entry name" value="Galactose mutarotase-like"/>
    <property type="match status" value="1"/>
</dbReference>
<dbReference type="Gene3D" id="2.70.98.10">
    <property type="match status" value="1"/>
</dbReference>
<dbReference type="PANTHER" id="PTHR10091:SF0">
    <property type="entry name" value="GALACTOSE MUTAROTASE"/>
    <property type="match status" value="1"/>
</dbReference>
<evidence type="ECO:0000256" key="5">
    <source>
        <dbReference type="ARBA" id="ARBA00045743"/>
    </source>
</evidence>
<dbReference type="Pfam" id="PF01263">
    <property type="entry name" value="Aldose_epim"/>
    <property type="match status" value="2"/>
</dbReference>
<keyword evidence="6" id="KW-1185">Reference proteome</keyword>
<evidence type="ECO:0000256" key="1">
    <source>
        <dbReference type="ARBA" id="ARBA00001712"/>
    </source>
</evidence>
<evidence type="ECO:0000256" key="3">
    <source>
        <dbReference type="ARBA" id="ARBA00021023"/>
    </source>
</evidence>
<dbReference type="GeneID" id="105361689"/>
<dbReference type="KEGG" id="csol:105361689"/>
<sequence>MSMKKFSRIEVNNFGTLPDKPHEIIRRYTIKNKNNACVQLITLGAGIQSITLPNKNGDIADVVLGFDNVTGYLKNRYIGRIVGKVLNPLTKFSYGPNKNADHYCLFDIVNWDSYILGEQVVIYCTYFYDRVMTHVNCESNKKYIGDLLIQVKYTWTDDNQLHVDINAMSTKPMHINVESHCLFNLAGHDMGMKELKCHVVTINTNNLLQLNTVKDISINFINKIYKKYNLHYPSTLSKKRLHKVAGGGYSHNICIASSSNTWYYQFHARMLHPVTGRFLEVYSNHPSLYLYTGNDLPNSKKINPPDINKYDKNQNKVDKLQKKIIGKNGIPYKRHGCFAFIAQEYQKPLNYKNYPSNNLYPGKIYSHNITYKFGIVV</sequence>
<evidence type="ECO:0000256" key="4">
    <source>
        <dbReference type="ARBA" id="ARBA00032729"/>
    </source>
</evidence>
<proteinExistence type="predicted"/>
<dbReference type="GO" id="GO:0033499">
    <property type="term" value="P:galactose catabolic process via UDP-galactose, Leloir pathway"/>
    <property type="evidence" value="ECO:0007669"/>
    <property type="project" value="TreeGrafter"/>
</dbReference>
<protein>
    <recommendedName>
        <fullName evidence="3">Galactose mutarotase</fullName>
    </recommendedName>
    <alternativeName>
        <fullName evidence="4">Aldose 1-epimerase</fullName>
    </alternativeName>
</protein>
<reference evidence="7" key="1">
    <citation type="submission" date="2025-08" db="UniProtKB">
        <authorList>
            <consortium name="RefSeq"/>
        </authorList>
    </citation>
    <scope>IDENTIFICATION</scope>
</reference>
<gene>
    <name evidence="7" type="primary">LOC105361689</name>
</gene>
<evidence type="ECO:0000313" key="6">
    <source>
        <dbReference type="Proteomes" id="UP000695007"/>
    </source>
</evidence>
<dbReference type="InterPro" id="IPR014718">
    <property type="entry name" value="GH-type_carb-bd"/>
</dbReference>
<name>A0AAJ6YFR3_9HYME</name>
<comment type="catalytic activity">
    <reaction evidence="1">
        <text>alpha-D-galactose = beta-D-galactose</text>
        <dbReference type="Rhea" id="RHEA:28675"/>
        <dbReference type="ChEBI" id="CHEBI:27667"/>
        <dbReference type="ChEBI" id="CHEBI:28061"/>
        <dbReference type="EC" id="5.1.3.3"/>
    </reaction>
    <physiologicalReaction direction="right-to-left" evidence="1">
        <dbReference type="Rhea" id="RHEA:28677"/>
    </physiologicalReaction>
</comment>
<evidence type="ECO:0000313" key="7">
    <source>
        <dbReference type="RefSeq" id="XP_011497243.1"/>
    </source>
</evidence>
<dbReference type="InterPro" id="IPR008183">
    <property type="entry name" value="Aldose_1/G6P_1-epimerase"/>
</dbReference>
<dbReference type="GO" id="GO:0030246">
    <property type="term" value="F:carbohydrate binding"/>
    <property type="evidence" value="ECO:0007669"/>
    <property type="project" value="InterPro"/>
</dbReference>
<comment type="pathway">
    <text evidence="2">Carbohydrate metabolism; galactose metabolism.</text>
</comment>
<dbReference type="InterPro" id="IPR011013">
    <property type="entry name" value="Gal_mutarotase_sf_dom"/>
</dbReference>
<dbReference type="PANTHER" id="PTHR10091">
    <property type="entry name" value="ALDOSE-1-EPIMERASE"/>
    <property type="match status" value="1"/>
</dbReference>
<accession>A0AAJ6YFR3</accession>
<dbReference type="GO" id="GO:0006006">
    <property type="term" value="P:glucose metabolic process"/>
    <property type="evidence" value="ECO:0007669"/>
    <property type="project" value="TreeGrafter"/>
</dbReference>
<organism evidence="6 7">
    <name type="scientific">Ceratosolen solmsi marchali</name>
    <dbReference type="NCBI Taxonomy" id="326594"/>
    <lineage>
        <taxon>Eukaryota</taxon>
        <taxon>Metazoa</taxon>
        <taxon>Ecdysozoa</taxon>
        <taxon>Arthropoda</taxon>
        <taxon>Hexapoda</taxon>
        <taxon>Insecta</taxon>
        <taxon>Pterygota</taxon>
        <taxon>Neoptera</taxon>
        <taxon>Endopterygota</taxon>
        <taxon>Hymenoptera</taxon>
        <taxon>Apocrita</taxon>
        <taxon>Proctotrupomorpha</taxon>
        <taxon>Chalcidoidea</taxon>
        <taxon>Agaonidae</taxon>
        <taxon>Agaoninae</taxon>
        <taxon>Ceratosolen</taxon>
    </lineage>
</organism>